<evidence type="ECO:0000256" key="7">
    <source>
        <dbReference type="ARBA" id="ARBA00047872"/>
    </source>
</evidence>
<feature type="domain" description="Aspartate/glutamate/uridylate kinase" evidence="8">
    <location>
        <begin position="7"/>
        <end position="301"/>
    </location>
</feature>
<comment type="caution">
    <text evidence="9">The sequence shown here is derived from an EMBL/GenBank/DDBJ whole genome shotgun (WGS) entry which is preliminary data.</text>
</comment>
<reference evidence="9 10" key="1">
    <citation type="submission" date="2019-12" db="EMBL/GenBank/DDBJ databases">
        <authorList>
            <person name="Li M."/>
        </authorList>
    </citation>
    <scope>NUCLEOTIDE SEQUENCE [LARGE SCALE GENOMIC DNA]</scope>
    <source>
        <strain evidence="9 10">GBMRC 2024</strain>
    </source>
</reference>
<comment type="similarity">
    <text evidence="1">Belongs to the aspartokinase family.</text>
</comment>
<evidence type="ECO:0000259" key="8">
    <source>
        <dbReference type="Pfam" id="PF00696"/>
    </source>
</evidence>
<gene>
    <name evidence="9" type="ORF">GR170_11575</name>
</gene>
<dbReference type="GO" id="GO:0005829">
    <property type="term" value="C:cytosol"/>
    <property type="evidence" value="ECO:0007669"/>
    <property type="project" value="TreeGrafter"/>
</dbReference>
<accession>A0A6L7G4M5</accession>
<comment type="catalytic activity">
    <reaction evidence="7">
        <text>L-aspartate + ATP = 4-phospho-L-aspartate + ADP</text>
        <dbReference type="Rhea" id="RHEA:23776"/>
        <dbReference type="ChEBI" id="CHEBI:29991"/>
        <dbReference type="ChEBI" id="CHEBI:30616"/>
        <dbReference type="ChEBI" id="CHEBI:57535"/>
        <dbReference type="ChEBI" id="CHEBI:456216"/>
        <dbReference type="EC" id="2.7.2.4"/>
    </reaction>
</comment>
<dbReference type="InterPro" id="IPR036393">
    <property type="entry name" value="AceGlu_kinase-like_sf"/>
</dbReference>
<dbReference type="CDD" id="cd04910">
    <property type="entry name" value="ACT_AK-Ectoine_1"/>
    <property type="match status" value="1"/>
</dbReference>
<keyword evidence="5 9" id="KW-0418">Kinase</keyword>
<protein>
    <recommendedName>
        <fullName evidence="2">aspartate kinase</fullName>
        <ecNumber evidence="2">2.7.2.4</ecNumber>
    </recommendedName>
</protein>
<name>A0A6L7G4M5_9RHOB</name>
<evidence type="ECO:0000313" key="9">
    <source>
        <dbReference type="EMBL" id="MXN18477.1"/>
    </source>
</evidence>
<dbReference type="NCBIfam" id="NF006614">
    <property type="entry name" value="PRK09181.1"/>
    <property type="match status" value="1"/>
</dbReference>
<keyword evidence="10" id="KW-1185">Reference proteome</keyword>
<evidence type="ECO:0000313" key="10">
    <source>
        <dbReference type="Proteomes" id="UP000477911"/>
    </source>
</evidence>
<dbReference type="Pfam" id="PF00696">
    <property type="entry name" value="AA_kinase"/>
    <property type="match status" value="1"/>
</dbReference>
<dbReference type="PANTHER" id="PTHR21499">
    <property type="entry name" value="ASPARTATE KINASE"/>
    <property type="match status" value="1"/>
</dbReference>
<dbReference type="GO" id="GO:0004072">
    <property type="term" value="F:aspartate kinase activity"/>
    <property type="evidence" value="ECO:0007669"/>
    <property type="project" value="UniProtKB-EC"/>
</dbReference>
<evidence type="ECO:0000256" key="6">
    <source>
        <dbReference type="ARBA" id="ARBA00022840"/>
    </source>
</evidence>
<dbReference type="GO" id="GO:0005524">
    <property type="term" value="F:ATP binding"/>
    <property type="evidence" value="ECO:0007669"/>
    <property type="project" value="UniProtKB-KW"/>
</dbReference>
<evidence type="ECO:0000256" key="1">
    <source>
        <dbReference type="ARBA" id="ARBA00010122"/>
    </source>
</evidence>
<dbReference type="Gene3D" id="3.40.1160.10">
    <property type="entry name" value="Acetylglutamate kinase-like"/>
    <property type="match status" value="1"/>
</dbReference>
<dbReference type="AlphaFoldDB" id="A0A6L7G4M5"/>
<evidence type="ECO:0000256" key="3">
    <source>
        <dbReference type="ARBA" id="ARBA00022679"/>
    </source>
</evidence>
<dbReference type="RefSeq" id="WP_160894603.1">
    <property type="nucleotide sequence ID" value="NZ_WUMU01000012.1"/>
</dbReference>
<dbReference type="PANTHER" id="PTHR21499:SF3">
    <property type="entry name" value="ASPARTOKINASE"/>
    <property type="match status" value="1"/>
</dbReference>
<organism evidence="9 10">
    <name type="scientific">Pseudooceanicola albus</name>
    <dbReference type="NCBI Taxonomy" id="2692189"/>
    <lineage>
        <taxon>Bacteria</taxon>
        <taxon>Pseudomonadati</taxon>
        <taxon>Pseudomonadota</taxon>
        <taxon>Alphaproteobacteria</taxon>
        <taxon>Rhodobacterales</taxon>
        <taxon>Paracoccaceae</taxon>
        <taxon>Pseudooceanicola</taxon>
    </lineage>
</organism>
<evidence type="ECO:0000256" key="2">
    <source>
        <dbReference type="ARBA" id="ARBA00013059"/>
    </source>
</evidence>
<dbReference type="Proteomes" id="UP000477911">
    <property type="component" value="Unassembled WGS sequence"/>
</dbReference>
<evidence type="ECO:0000256" key="5">
    <source>
        <dbReference type="ARBA" id="ARBA00022777"/>
    </source>
</evidence>
<dbReference type="Gene3D" id="3.30.2130.10">
    <property type="entry name" value="VC0802-like"/>
    <property type="match status" value="1"/>
</dbReference>
<keyword evidence="3 9" id="KW-0808">Transferase</keyword>
<evidence type="ECO:0000256" key="4">
    <source>
        <dbReference type="ARBA" id="ARBA00022741"/>
    </source>
</evidence>
<dbReference type="EC" id="2.7.2.4" evidence="2"/>
<dbReference type="EMBL" id="WUMU01000012">
    <property type="protein sequence ID" value="MXN18477.1"/>
    <property type="molecule type" value="Genomic_DNA"/>
</dbReference>
<dbReference type="SUPFAM" id="SSF53633">
    <property type="entry name" value="Carbamate kinase-like"/>
    <property type="match status" value="1"/>
</dbReference>
<sequence>MTFPAHTVEKIGGTSMSKVHELRDTLLIQGREGADLYGRIFVVSAFGGITNLLLEHKKSGQPGVYALFANDDNAHGWLDALSDVAAAMREAHGQVLDHPADIHAADEFVRERIEGARSCLFDLQRLCSYGHFRLADHMMDIRELLSGLGESHSAFVTVLMLQRAGVNARAVDLSGWRDENDLDLQGRIAAGFAQVDLATEMPIVTGYAQCTEGLMREFDRGYSEVTFARIAAQTGASEAIIHKEFHLSSADPNLVGADQVRKLGHTNYDVADQLSNLGMEAIHPQAAKILRKAGIPLRVANAFEPQDPGTLIDDTPATEAAVEIVTGLPVVAFEVFEQDMVGVKGYDQGILEVLTRHKVYIVSKCTNANTITHFLNAPLETIRRVERDVQQAFPNARLRINRHGLVSVIGRDLDGLCVAERGLLALREGGVKTHSVQYVPGSVDVQFLVAPSDQDAAIAGLHGAFVGQEASALKAA</sequence>
<dbReference type="InterPro" id="IPR001048">
    <property type="entry name" value="Asp/Glu/Uridylate_kinase"/>
</dbReference>
<keyword evidence="4" id="KW-0547">Nucleotide-binding</keyword>
<keyword evidence="6" id="KW-0067">ATP-binding</keyword>
<dbReference type="GO" id="GO:0009089">
    <property type="term" value="P:lysine biosynthetic process via diaminopimelate"/>
    <property type="evidence" value="ECO:0007669"/>
    <property type="project" value="TreeGrafter"/>
</dbReference>
<dbReference type="GO" id="GO:0009090">
    <property type="term" value="P:homoserine biosynthetic process"/>
    <property type="evidence" value="ECO:0007669"/>
    <property type="project" value="TreeGrafter"/>
</dbReference>
<proteinExistence type="inferred from homology"/>